<name>A0A559IL04_9BACL</name>
<dbReference type="EMBL" id="VNJK01000003">
    <property type="protein sequence ID" value="TVX88163.1"/>
    <property type="molecule type" value="Genomic_DNA"/>
</dbReference>
<sequence>MDKFKVIIIGLCLLLLSGCGVLDYFVNEHRDNDTNILVLSKDYRLFRANEEIHYVKGKGDSDPVVIDSDVLEIAWDDAHIFYKRRDVKSNVEEYGVFSVETKNHITFQDANSLKQHLDDNGIKEKVLENVEELLKKKNGL</sequence>
<evidence type="ECO:0000313" key="1">
    <source>
        <dbReference type="EMBL" id="TVX88163.1"/>
    </source>
</evidence>
<evidence type="ECO:0008006" key="3">
    <source>
        <dbReference type="Google" id="ProtNLM"/>
    </source>
</evidence>
<proteinExistence type="predicted"/>
<dbReference type="AlphaFoldDB" id="A0A559IL04"/>
<gene>
    <name evidence="1" type="ORF">FPZ44_19855</name>
</gene>
<dbReference type="PROSITE" id="PS51257">
    <property type="entry name" value="PROKAR_LIPOPROTEIN"/>
    <property type="match status" value="1"/>
</dbReference>
<dbReference type="Proteomes" id="UP000318102">
    <property type="component" value="Unassembled WGS sequence"/>
</dbReference>
<evidence type="ECO:0000313" key="2">
    <source>
        <dbReference type="Proteomes" id="UP000318102"/>
    </source>
</evidence>
<keyword evidence="2" id="KW-1185">Reference proteome</keyword>
<protein>
    <recommendedName>
        <fullName evidence="3">Lipoprotein</fullName>
    </recommendedName>
</protein>
<dbReference type="OrthoDB" id="2662402at2"/>
<dbReference type="RefSeq" id="WP_144993120.1">
    <property type="nucleotide sequence ID" value="NZ_VNJK01000003.1"/>
</dbReference>
<comment type="caution">
    <text evidence="1">The sequence shown here is derived from an EMBL/GenBank/DDBJ whole genome shotgun (WGS) entry which is preliminary data.</text>
</comment>
<accession>A0A559IL04</accession>
<organism evidence="1 2">
    <name type="scientific">Paenibacillus agilis</name>
    <dbReference type="NCBI Taxonomy" id="3020863"/>
    <lineage>
        <taxon>Bacteria</taxon>
        <taxon>Bacillati</taxon>
        <taxon>Bacillota</taxon>
        <taxon>Bacilli</taxon>
        <taxon>Bacillales</taxon>
        <taxon>Paenibacillaceae</taxon>
        <taxon>Paenibacillus</taxon>
    </lineage>
</organism>
<reference evidence="1 2" key="1">
    <citation type="submission" date="2019-07" db="EMBL/GenBank/DDBJ databases">
        <authorList>
            <person name="Kim J."/>
        </authorList>
    </citation>
    <scope>NUCLEOTIDE SEQUENCE [LARGE SCALE GENOMIC DNA]</scope>
    <source>
        <strain evidence="1 2">N4</strain>
    </source>
</reference>